<dbReference type="EMBL" id="BGPR01002540">
    <property type="protein sequence ID" value="GBM75157.1"/>
    <property type="molecule type" value="Genomic_DNA"/>
</dbReference>
<accession>A0A4Y2IBR0</accession>
<gene>
    <name evidence="2" type="ORF">AVEN_110757_1</name>
</gene>
<evidence type="ECO:0000313" key="3">
    <source>
        <dbReference type="Proteomes" id="UP000499080"/>
    </source>
</evidence>
<keyword evidence="3" id="KW-1185">Reference proteome</keyword>
<protein>
    <submittedName>
        <fullName evidence="2">Uncharacterized protein</fullName>
    </submittedName>
</protein>
<feature type="region of interest" description="Disordered" evidence="1">
    <location>
        <begin position="1"/>
        <end position="21"/>
    </location>
</feature>
<name>A0A4Y2IBR0_ARAVE</name>
<dbReference type="AlphaFoldDB" id="A0A4Y2IBR0"/>
<proteinExistence type="predicted"/>
<dbReference type="Proteomes" id="UP000499080">
    <property type="component" value="Unassembled WGS sequence"/>
</dbReference>
<reference evidence="2 3" key="1">
    <citation type="journal article" date="2019" name="Sci. Rep.">
        <title>Orb-weaving spider Araneus ventricosus genome elucidates the spidroin gene catalogue.</title>
        <authorList>
            <person name="Kono N."/>
            <person name="Nakamura H."/>
            <person name="Ohtoshi R."/>
            <person name="Moran D.A.P."/>
            <person name="Shinohara A."/>
            <person name="Yoshida Y."/>
            <person name="Fujiwara M."/>
            <person name="Mori M."/>
            <person name="Tomita M."/>
            <person name="Arakawa K."/>
        </authorList>
    </citation>
    <scope>NUCLEOTIDE SEQUENCE [LARGE SCALE GENOMIC DNA]</scope>
</reference>
<dbReference type="OrthoDB" id="10017160at2759"/>
<comment type="caution">
    <text evidence="2">The sequence shown here is derived from an EMBL/GenBank/DDBJ whole genome shotgun (WGS) entry which is preliminary data.</text>
</comment>
<sequence length="105" mass="11710">MDQAGTPPVRQARRLDSAPRPCPATHCLSGAEVPGQEGSCVSELPTLLPRLQKSVLKGQKISDIERNVTTQLKDIPKDGYARYFQDLYSRSQKCITIDEDYFEGQ</sequence>
<evidence type="ECO:0000256" key="1">
    <source>
        <dbReference type="SAM" id="MobiDB-lite"/>
    </source>
</evidence>
<evidence type="ECO:0000313" key="2">
    <source>
        <dbReference type="EMBL" id="GBM75157.1"/>
    </source>
</evidence>
<organism evidence="2 3">
    <name type="scientific">Araneus ventricosus</name>
    <name type="common">Orbweaver spider</name>
    <name type="synonym">Epeira ventricosa</name>
    <dbReference type="NCBI Taxonomy" id="182803"/>
    <lineage>
        <taxon>Eukaryota</taxon>
        <taxon>Metazoa</taxon>
        <taxon>Ecdysozoa</taxon>
        <taxon>Arthropoda</taxon>
        <taxon>Chelicerata</taxon>
        <taxon>Arachnida</taxon>
        <taxon>Araneae</taxon>
        <taxon>Araneomorphae</taxon>
        <taxon>Entelegynae</taxon>
        <taxon>Araneoidea</taxon>
        <taxon>Araneidae</taxon>
        <taxon>Araneus</taxon>
    </lineage>
</organism>